<dbReference type="EMBL" id="JAEANY010000002">
    <property type="protein sequence ID" value="MBH5322179.1"/>
    <property type="molecule type" value="Genomic_DNA"/>
</dbReference>
<evidence type="ECO:0000313" key="2">
    <source>
        <dbReference type="EMBL" id="MBH5322179.1"/>
    </source>
</evidence>
<name>A0ABS0N2I4_9SPHN</name>
<evidence type="ECO:0000259" key="1">
    <source>
        <dbReference type="PROSITE" id="PS51186"/>
    </source>
</evidence>
<evidence type="ECO:0000313" key="3">
    <source>
        <dbReference type="Proteomes" id="UP000602442"/>
    </source>
</evidence>
<gene>
    <name evidence="2" type="ORF">I5L03_06230</name>
</gene>
<accession>A0ABS0N2I4</accession>
<dbReference type="Pfam" id="PF13302">
    <property type="entry name" value="Acetyltransf_3"/>
    <property type="match status" value="1"/>
</dbReference>
<dbReference type="SUPFAM" id="SSF55729">
    <property type="entry name" value="Acyl-CoA N-acyltransferases (Nat)"/>
    <property type="match status" value="1"/>
</dbReference>
<dbReference type="PANTHER" id="PTHR43441">
    <property type="entry name" value="RIBOSOMAL-PROTEIN-SERINE ACETYLTRANSFERASE"/>
    <property type="match status" value="1"/>
</dbReference>
<dbReference type="PROSITE" id="PS51186">
    <property type="entry name" value="GNAT"/>
    <property type="match status" value="1"/>
</dbReference>
<dbReference type="InterPro" id="IPR016181">
    <property type="entry name" value="Acyl_CoA_acyltransferase"/>
</dbReference>
<feature type="domain" description="N-acetyltransferase" evidence="1">
    <location>
        <begin position="11"/>
        <end position="163"/>
    </location>
</feature>
<organism evidence="2 3">
    <name type="scientific">Aurantiacibacter sediminis</name>
    <dbReference type="NCBI Taxonomy" id="2793064"/>
    <lineage>
        <taxon>Bacteria</taxon>
        <taxon>Pseudomonadati</taxon>
        <taxon>Pseudomonadota</taxon>
        <taxon>Alphaproteobacteria</taxon>
        <taxon>Sphingomonadales</taxon>
        <taxon>Erythrobacteraceae</taxon>
        <taxon>Aurantiacibacter</taxon>
    </lineage>
</organism>
<dbReference type="PANTHER" id="PTHR43441:SF6">
    <property type="entry name" value="N-ACETYLTRANSFERASE DOMAIN-CONTAINING PROTEIN"/>
    <property type="match status" value="1"/>
</dbReference>
<sequence>MLTPTLTTQRFTCRQLREGDEDAFWPAFSSETHMRYWSCAPFTDTAALRDYMFDDKWDGRTWIAEPREGGAPVFRMVASSPHEAVAEIGYIIVPGNEGKGIARECVSALITHLFRAEGYHRIFADVDPRNTPSNRLLARLGFTREAHLRHAIKTHIGWCDTWYWGLLSDEWGE</sequence>
<reference evidence="2 3" key="1">
    <citation type="submission" date="2020-11" db="EMBL/GenBank/DDBJ databases">
        <title>Erythrobacter sediminis sp. nov., a marine bacterium from a tidal flat of Garorim Bay.</title>
        <authorList>
            <person name="Kim D."/>
            <person name="Yoo Y."/>
            <person name="Kim J.-J."/>
        </authorList>
    </citation>
    <scope>NUCLEOTIDE SEQUENCE [LARGE SCALE GENOMIC DNA]</scope>
    <source>
        <strain evidence="2 3">JGD-13</strain>
    </source>
</reference>
<dbReference type="InterPro" id="IPR000182">
    <property type="entry name" value="GNAT_dom"/>
</dbReference>
<keyword evidence="3" id="KW-1185">Reference proteome</keyword>
<comment type="caution">
    <text evidence="2">The sequence shown here is derived from an EMBL/GenBank/DDBJ whole genome shotgun (WGS) entry which is preliminary data.</text>
</comment>
<protein>
    <submittedName>
        <fullName evidence="2">GNAT family N-acetyltransferase</fullName>
    </submittedName>
</protein>
<proteinExistence type="predicted"/>
<dbReference type="Proteomes" id="UP000602442">
    <property type="component" value="Unassembled WGS sequence"/>
</dbReference>
<dbReference type="Gene3D" id="3.40.630.30">
    <property type="match status" value="1"/>
</dbReference>
<dbReference type="RefSeq" id="WP_197920893.1">
    <property type="nucleotide sequence ID" value="NZ_JAEANY010000002.1"/>
</dbReference>
<dbReference type="InterPro" id="IPR051908">
    <property type="entry name" value="Ribosomal_N-acetyltransferase"/>
</dbReference>